<accession>A0A4V2MVN6</accession>
<evidence type="ECO:0000313" key="3">
    <source>
        <dbReference type="Proteomes" id="UP000292702"/>
    </source>
</evidence>
<protein>
    <submittedName>
        <fullName evidence="2">Uncharacterized protein</fullName>
    </submittedName>
</protein>
<feature type="compositionally biased region" description="Basic and acidic residues" evidence="1">
    <location>
        <begin position="579"/>
        <end position="591"/>
    </location>
</feature>
<gene>
    <name evidence="2" type="ORF">EIP91_006532</name>
</gene>
<feature type="region of interest" description="Disordered" evidence="1">
    <location>
        <begin position="579"/>
        <end position="601"/>
    </location>
</feature>
<name>A0A4V2MVN6_9APHY</name>
<feature type="region of interest" description="Disordered" evidence="1">
    <location>
        <begin position="216"/>
        <end position="263"/>
    </location>
</feature>
<evidence type="ECO:0000256" key="1">
    <source>
        <dbReference type="SAM" id="MobiDB-lite"/>
    </source>
</evidence>
<reference evidence="2 3" key="1">
    <citation type="submission" date="2018-11" db="EMBL/GenBank/DDBJ databases">
        <title>Genome assembly of Steccherinum ochraceum LE-BIN_3174, the white-rot fungus of the Steccherinaceae family (The Residual Polyporoid clade, Polyporales, Basidiomycota).</title>
        <authorList>
            <person name="Fedorova T.V."/>
            <person name="Glazunova O.A."/>
            <person name="Landesman E.O."/>
            <person name="Moiseenko K.V."/>
            <person name="Psurtseva N.V."/>
            <person name="Savinova O.S."/>
            <person name="Shakhova N.V."/>
            <person name="Tyazhelova T.V."/>
            <person name="Vasina D.V."/>
        </authorList>
    </citation>
    <scope>NUCLEOTIDE SEQUENCE [LARGE SCALE GENOMIC DNA]</scope>
    <source>
        <strain evidence="2 3">LE-BIN_3174</strain>
    </source>
</reference>
<feature type="region of interest" description="Disordered" evidence="1">
    <location>
        <begin position="31"/>
        <end position="121"/>
    </location>
</feature>
<dbReference type="OrthoDB" id="2754525at2759"/>
<evidence type="ECO:0000313" key="2">
    <source>
        <dbReference type="EMBL" id="TCD62707.1"/>
    </source>
</evidence>
<comment type="caution">
    <text evidence="2">The sequence shown here is derived from an EMBL/GenBank/DDBJ whole genome shotgun (WGS) entry which is preliminary data.</text>
</comment>
<feature type="compositionally biased region" description="Basic and acidic residues" evidence="1">
    <location>
        <begin position="45"/>
        <end position="59"/>
    </location>
</feature>
<keyword evidence="3" id="KW-1185">Reference proteome</keyword>
<dbReference type="AlphaFoldDB" id="A0A4V2MVN6"/>
<sequence length="601" mass="67497">MTIQYDSNATLEFRPVPLQLFESGAIPCPSPLIPLQRTSEPSGDPIHDKLDESRDRSREFPNYSNFTPDSLASPRLHASPNRKCYAPPTPSGTPRVSSASPASAEDARDHDQTGSYVEQQTTTMDPRMERNLDLPYNSIPLLAPVPKAPSRHPALGTAEGGLLLNVAHVPEPTIHLLQQMARDEERSWGDETSYLYSLDPPQSRYSARLRGVAPPPLPLSASSSNYPFTPSNHERSPSPLAPANRVGATDATSAEEMNEEPPIEDTVASMLPPLSAIDATVANPFVALPAQVVSPVQLQDRTSVLNAAVRRIISPPSYSPAYPPPLARRRPLELTPQVSEHSYVAHGLGLVEEGYYGADMRYGSVPVAGPSTYRTSPVDSVDTMALLRAPTRQQAQLPSESEDSERLRLSHMQATAERCYQGVENIRLAMGVSQRHTIEVDALCISLRNVLHRIREALPGVPLELKGELLGEELGRQWWQKHDRVTDSLLKHLCYFDLLEQQVGCRTPRLHKVDSHLEKLWAYVAKFEDLVGRLEHYQDRLPRLQLKLQYAAMHRAANEELSAERQRRHEWRTQWNHERQQRKDLRDEIRRMRGTSRPTRR</sequence>
<dbReference type="EMBL" id="RWJN01000351">
    <property type="protein sequence ID" value="TCD62707.1"/>
    <property type="molecule type" value="Genomic_DNA"/>
</dbReference>
<proteinExistence type="predicted"/>
<dbReference type="Proteomes" id="UP000292702">
    <property type="component" value="Unassembled WGS sequence"/>
</dbReference>
<organism evidence="2 3">
    <name type="scientific">Steccherinum ochraceum</name>
    <dbReference type="NCBI Taxonomy" id="92696"/>
    <lineage>
        <taxon>Eukaryota</taxon>
        <taxon>Fungi</taxon>
        <taxon>Dikarya</taxon>
        <taxon>Basidiomycota</taxon>
        <taxon>Agaricomycotina</taxon>
        <taxon>Agaricomycetes</taxon>
        <taxon>Polyporales</taxon>
        <taxon>Steccherinaceae</taxon>
        <taxon>Steccherinum</taxon>
    </lineage>
</organism>
<feature type="compositionally biased region" description="Basic residues" evidence="1">
    <location>
        <begin position="592"/>
        <end position="601"/>
    </location>
</feature>
<feature type="compositionally biased region" description="Polar residues" evidence="1">
    <location>
        <begin position="92"/>
        <end position="101"/>
    </location>
</feature>